<name>A0A8J7ULA3_9EURY</name>
<feature type="region of interest" description="Disordered" evidence="4">
    <location>
        <begin position="29"/>
        <end position="64"/>
    </location>
</feature>
<accession>A0A8J7ULA3</accession>
<evidence type="ECO:0000313" key="7">
    <source>
        <dbReference type="Proteomes" id="UP000770586"/>
    </source>
</evidence>
<dbReference type="OrthoDB" id="304381at2157"/>
<protein>
    <submittedName>
        <fullName evidence="6">Iron complex transport system substrate-binding protein</fullName>
    </submittedName>
</protein>
<keyword evidence="2" id="KW-0813">Transport</keyword>
<dbReference type="PROSITE" id="PS51257">
    <property type="entry name" value="PROKAR_LIPOPROTEIN"/>
    <property type="match status" value="1"/>
</dbReference>
<dbReference type="InterPro" id="IPR051313">
    <property type="entry name" value="Bact_iron-sidero_bind"/>
</dbReference>
<organism evidence="6 7">
    <name type="scientific">Halorubrum trapanicum</name>
    <dbReference type="NCBI Taxonomy" id="29284"/>
    <lineage>
        <taxon>Archaea</taxon>
        <taxon>Methanobacteriati</taxon>
        <taxon>Methanobacteriota</taxon>
        <taxon>Stenosarchaea group</taxon>
        <taxon>Halobacteria</taxon>
        <taxon>Halobacteriales</taxon>
        <taxon>Haloferacaceae</taxon>
        <taxon>Halorubrum</taxon>
    </lineage>
</organism>
<reference evidence="6 7" key="1">
    <citation type="submission" date="2021-03" db="EMBL/GenBank/DDBJ databases">
        <title>Genomic Encyclopedia of Type Strains, Phase IV (KMG-IV): sequencing the most valuable type-strain genomes for metagenomic binning, comparative biology and taxonomic classification.</title>
        <authorList>
            <person name="Goeker M."/>
        </authorList>
    </citation>
    <scope>NUCLEOTIDE SEQUENCE [LARGE SCALE GENOMIC DNA]</scope>
    <source>
        <strain evidence="6 7">DSM 12287</strain>
    </source>
</reference>
<evidence type="ECO:0000313" key="6">
    <source>
        <dbReference type="EMBL" id="MBP1902030.1"/>
    </source>
</evidence>
<evidence type="ECO:0000256" key="4">
    <source>
        <dbReference type="SAM" id="MobiDB-lite"/>
    </source>
</evidence>
<evidence type="ECO:0000256" key="3">
    <source>
        <dbReference type="ARBA" id="ARBA00022729"/>
    </source>
</evidence>
<evidence type="ECO:0000256" key="2">
    <source>
        <dbReference type="ARBA" id="ARBA00022448"/>
    </source>
</evidence>
<proteinExistence type="predicted"/>
<evidence type="ECO:0000259" key="5">
    <source>
        <dbReference type="Pfam" id="PF01497"/>
    </source>
</evidence>
<comment type="subcellular location">
    <subcellularLocation>
        <location evidence="1">Cell envelope</location>
    </subcellularLocation>
</comment>
<dbReference type="PANTHER" id="PTHR30532">
    <property type="entry name" value="IRON III DICITRATE-BINDING PERIPLASMIC PROTEIN"/>
    <property type="match status" value="1"/>
</dbReference>
<dbReference type="SUPFAM" id="SSF53807">
    <property type="entry name" value="Helical backbone' metal receptor"/>
    <property type="match status" value="1"/>
</dbReference>
<dbReference type="Gene3D" id="3.40.50.1980">
    <property type="entry name" value="Nitrogenase molybdenum iron protein domain"/>
    <property type="match status" value="2"/>
</dbReference>
<evidence type="ECO:0000256" key="1">
    <source>
        <dbReference type="ARBA" id="ARBA00004196"/>
    </source>
</evidence>
<feature type="domain" description="Fe/B12 periplasmic-binding" evidence="5">
    <location>
        <begin position="196"/>
        <end position="353"/>
    </location>
</feature>
<sequence length="406" mass="44799">MPRRRQLLAGTAGFVAAGFAGCLNETDGSAAGGTNDSAGGNGSATETTDDDSSEEEDSGGIDPYTVEIAPHGEFTFEAVPETYSVIPSVYLDIGMALGKQPVAATDMARAPRKLYDILPDVTFDEEAIMALASGSESGYDKENFYAPGQDVNLIDPRDLGRFTDWDDSDIQEIEDATGPFVGTGIRFGPTHPFGNDQDTYYELYDVFEKIATVFQEQERYQAWQSLHDEFMSDIESELPPEDERPSVIPLWRGVDPTSGQFYLSDIHQYHNQTKPLERLGLRNAYDAEIPSGGYIGYEELLEYDPDYISVGGSLVSSTHEQFVDQVVEPFENDPSGQDLTAVQEGNILRIGDQYQGPIVDLFATEAVAKMVWPDRFGEWPGPVSEVPEDEQLFDRQRVADIINGNF</sequence>
<dbReference type="Proteomes" id="UP000770586">
    <property type="component" value="Unassembled WGS sequence"/>
</dbReference>
<dbReference type="InterPro" id="IPR002491">
    <property type="entry name" value="ABC_transptr_periplasmic_BD"/>
</dbReference>
<dbReference type="PANTHER" id="PTHR30532:SF1">
    <property type="entry name" value="IRON(3+)-HYDROXAMATE-BINDING PROTEIN FHUD"/>
    <property type="match status" value="1"/>
</dbReference>
<gene>
    <name evidence="6" type="ORF">J2744_001713</name>
</gene>
<dbReference type="RefSeq" id="WP_209546667.1">
    <property type="nucleotide sequence ID" value="NZ_BAAADX010000002.1"/>
</dbReference>
<comment type="caution">
    <text evidence="6">The sequence shown here is derived from an EMBL/GenBank/DDBJ whole genome shotgun (WGS) entry which is preliminary data.</text>
</comment>
<keyword evidence="3" id="KW-0732">Signal</keyword>
<dbReference type="Pfam" id="PF01497">
    <property type="entry name" value="Peripla_BP_2"/>
    <property type="match status" value="1"/>
</dbReference>
<dbReference type="AlphaFoldDB" id="A0A8J7ULA3"/>
<feature type="compositionally biased region" description="Acidic residues" evidence="4">
    <location>
        <begin position="47"/>
        <end position="59"/>
    </location>
</feature>
<dbReference type="EMBL" id="JAGGKE010000006">
    <property type="protein sequence ID" value="MBP1902030.1"/>
    <property type="molecule type" value="Genomic_DNA"/>
</dbReference>
<keyword evidence="7" id="KW-1185">Reference proteome</keyword>